<sequence length="177" mass="19887">GQKAELNDKRCDTKGRPSIKIGNCRREDLDFFSLQAASLKCNYCIHSRKKRDQTDDVNQNPDCMNHLKFGSRIDMRRECASNETYCIATVTNLNGFFIMVERDCATFCKEGSIFAPLWRSHTGKLEPSQPEGWTCQDAKNMAMGSSTPNAQGAVAIRCVTSTTVESTTDKKFLQKLL</sequence>
<reference evidence="1 2" key="1">
    <citation type="submission" date="2015-09" db="EMBL/GenBank/DDBJ databases">
        <title>Draft genome of the parasitic nematode Teladorsagia circumcincta isolate WARC Sus (inbred).</title>
        <authorList>
            <person name="Mitreva M."/>
        </authorList>
    </citation>
    <scope>NUCLEOTIDE SEQUENCE [LARGE SCALE GENOMIC DNA]</scope>
    <source>
        <strain evidence="1 2">S</strain>
    </source>
</reference>
<dbReference type="AlphaFoldDB" id="A0A2G9TWJ2"/>
<protein>
    <submittedName>
        <fullName evidence="1">Uncharacterized protein</fullName>
    </submittedName>
</protein>
<keyword evidence="2" id="KW-1185">Reference proteome</keyword>
<name>A0A2G9TWJ2_TELCI</name>
<dbReference type="OrthoDB" id="5834205at2759"/>
<proteinExistence type="predicted"/>
<evidence type="ECO:0000313" key="2">
    <source>
        <dbReference type="Proteomes" id="UP000230423"/>
    </source>
</evidence>
<dbReference type="EMBL" id="KZ353302">
    <property type="protein sequence ID" value="PIO61620.1"/>
    <property type="molecule type" value="Genomic_DNA"/>
</dbReference>
<evidence type="ECO:0000313" key="1">
    <source>
        <dbReference type="EMBL" id="PIO61620.1"/>
    </source>
</evidence>
<feature type="non-terminal residue" evidence="1">
    <location>
        <position position="1"/>
    </location>
</feature>
<gene>
    <name evidence="1" type="ORF">TELCIR_16853</name>
</gene>
<accession>A0A2G9TWJ2</accession>
<organism evidence="1 2">
    <name type="scientific">Teladorsagia circumcincta</name>
    <name type="common">Brown stomach worm</name>
    <name type="synonym">Ostertagia circumcincta</name>
    <dbReference type="NCBI Taxonomy" id="45464"/>
    <lineage>
        <taxon>Eukaryota</taxon>
        <taxon>Metazoa</taxon>
        <taxon>Ecdysozoa</taxon>
        <taxon>Nematoda</taxon>
        <taxon>Chromadorea</taxon>
        <taxon>Rhabditida</taxon>
        <taxon>Rhabditina</taxon>
        <taxon>Rhabditomorpha</taxon>
        <taxon>Strongyloidea</taxon>
        <taxon>Trichostrongylidae</taxon>
        <taxon>Teladorsagia</taxon>
    </lineage>
</organism>
<dbReference type="Proteomes" id="UP000230423">
    <property type="component" value="Unassembled WGS sequence"/>
</dbReference>